<evidence type="ECO:0000313" key="5">
    <source>
        <dbReference type="Proteomes" id="UP000070138"/>
    </source>
</evidence>
<dbReference type="STRING" id="1548749.LS48_11985"/>
<comment type="caution">
    <text evidence="4">The sequence shown here is derived from an EMBL/GenBank/DDBJ whole genome shotgun (WGS) entry which is preliminary data.</text>
</comment>
<dbReference type="Gene3D" id="2.60.40.3140">
    <property type="match status" value="1"/>
</dbReference>
<feature type="chain" id="PRO_5007479719" evidence="1">
    <location>
        <begin position="22"/>
        <end position="656"/>
    </location>
</feature>
<dbReference type="InterPro" id="IPR002931">
    <property type="entry name" value="Transglutaminase-like"/>
</dbReference>
<feature type="signal peptide" evidence="1">
    <location>
        <begin position="1"/>
        <end position="21"/>
    </location>
</feature>
<feature type="domain" description="Transglutaminase-like" evidence="2">
    <location>
        <begin position="309"/>
        <end position="374"/>
    </location>
</feature>
<evidence type="ECO:0000259" key="3">
    <source>
        <dbReference type="Pfam" id="PF12969"/>
    </source>
</evidence>
<dbReference type="Gene3D" id="3.10.620.30">
    <property type="match status" value="1"/>
</dbReference>
<evidence type="ECO:0000256" key="1">
    <source>
        <dbReference type="SAM" id="SignalP"/>
    </source>
</evidence>
<reference evidence="4 5" key="2">
    <citation type="journal article" date="2016" name="Int. J. Syst. Evol. Microbiol.">
        <title>Vitellibacter aquimaris sp. nov., a marine bacterium isolated from seawater.</title>
        <authorList>
            <person name="Thevarajoo S."/>
            <person name="Selvaratnam C."/>
            <person name="Goh K.M."/>
            <person name="Hong K.W."/>
            <person name="Chan X.Y."/>
            <person name="Chan K.G."/>
            <person name="Chong C.S."/>
        </authorList>
    </citation>
    <scope>NUCLEOTIDE SEQUENCE [LARGE SCALE GENOMIC DNA]</scope>
    <source>
        <strain evidence="4 5">D-24</strain>
    </source>
</reference>
<dbReference type="InterPro" id="IPR024618">
    <property type="entry name" value="DUF3857"/>
</dbReference>
<organism evidence="4 5">
    <name type="scientific">Aequorivita aquimaris</name>
    <dbReference type="NCBI Taxonomy" id="1548749"/>
    <lineage>
        <taxon>Bacteria</taxon>
        <taxon>Pseudomonadati</taxon>
        <taxon>Bacteroidota</taxon>
        <taxon>Flavobacteriia</taxon>
        <taxon>Flavobacteriales</taxon>
        <taxon>Flavobacteriaceae</taxon>
        <taxon>Aequorivita</taxon>
    </lineage>
</organism>
<dbReference type="OrthoDB" id="98874at2"/>
<dbReference type="InterPro" id="IPR038765">
    <property type="entry name" value="Papain-like_cys_pep_sf"/>
</dbReference>
<protein>
    <submittedName>
        <fullName evidence="4">Uncharacterized protein</fullName>
    </submittedName>
</protein>
<dbReference type="SUPFAM" id="SSF54001">
    <property type="entry name" value="Cysteine proteinases"/>
    <property type="match status" value="1"/>
</dbReference>
<evidence type="ECO:0000259" key="2">
    <source>
        <dbReference type="Pfam" id="PF01841"/>
    </source>
</evidence>
<dbReference type="Pfam" id="PF12969">
    <property type="entry name" value="DUF3857"/>
    <property type="match status" value="1"/>
</dbReference>
<keyword evidence="1" id="KW-0732">Signal</keyword>
<evidence type="ECO:0000313" key="4">
    <source>
        <dbReference type="EMBL" id="KXN98278.1"/>
    </source>
</evidence>
<feature type="domain" description="DUF3857" evidence="3">
    <location>
        <begin position="73"/>
        <end position="194"/>
    </location>
</feature>
<dbReference type="Proteomes" id="UP000070138">
    <property type="component" value="Unassembled WGS sequence"/>
</dbReference>
<keyword evidence="5" id="KW-1185">Reference proteome</keyword>
<dbReference type="Gene3D" id="2.60.120.1130">
    <property type="match status" value="1"/>
</dbReference>
<accession>A0A137RFK2</accession>
<dbReference type="EMBL" id="JRWG01000008">
    <property type="protein sequence ID" value="KXN98278.1"/>
    <property type="molecule type" value="Genomic_DNA"/>
</dbReference>
<dbReference type="Pfam" id="PF01841">
    <property type="entry name" value="Transglut_core"/>
    <property type="match status" value="1"/>
</dbReference>
<sequence>MKFLKISCFILALTLCGVSFSQQPETADFGNPTPEEFALQSYSKDPEAAGVVLFEKGNYYFELVENYVKLIKEVHVKMKVFNAKNFDQATVEIPFYNEKNNNENITKITAITHNGTVKTFIDEANIFETDENPYWSLKKFTFPNIKDGSILEYTYRIETSHLSNFGGWRFQGSLPVMYSEFHTELPGNFKYNRTLYGNLPLYINKAEKTKGCFAIEGFDVQADCEIATYAMKDVPAAKKENHMLSSNYYLAAMVYELIEYVDFAENKHSYTRSWDDVDNYYRYDKDLGRQLKYESFFKDVLPASVYSTGNDLEKAKAIYYYIQDHMTWNGKYRILSDVRVKEAFERKSGNSSEINLALINALEAAGMDAKIMLISTRDFTPPTMQYPVISPFIYALVYLKIGDEKYLLDATDKHTPFGVLPFRDLCQQGRVMDFKKGSFWEPIDPINKNMHYVNMQLAPNEQGIFSGKVSEVSTGYIAVPKRTVNNNRRKEDIIKRKQNRNEALDITNFQIENEKDLEQPYKENYDMSIHEQPVGNKLFVYPFLMQTYFSENPFSKETRNYPIDFGFPVINNYLVSIDVKDQYEIVKVPENKILKLPNNDGELSVVYDVSGSRVNVRLSAKLNTTNFPAEAYPALRQFFETLIKIQSEEPIELKKT</sequence>
<name>A0A137RFK2_9FLAO</name>
<dbReference type="AlphaFoldDB" id="A0A137RFK2"/>
<proteinExistence type="predicted"/>
<dbReference type="RefSeq" id="WP_062622754.1">
    <property type="nucleotide sequence ID" value="NZ_JRWG01000008.1"/>
</dbReference>
<gene>
    <name evidence="4" type="ORF">LS48_11985</name>
</gene>
<reference evidence="5" key="1">
    <citation type="submission" date="2014-10" db="EMBL/GenBank/DDBJ databases">
        <title>Genome sequencing of Vitellibacter sp. D-24.</title>
        <authorList>
            <person name="Thevarajoo S."/>
            <person name="Selvaratnam C."/>
            <person name="Goh K.M."/>
            <person name="Chong C.S."/>
        </authorList>
    </citation>
    <scope>NUCLEOTIDE SEQUENCE [LARGE SCALE GENOMIC DNA]</scope>
    <source>
        <strain evidence="5">D-24</strain>
    </source>
</reference>